<dbReference type="SUPFAM" id="SSF102400">
    <property type="entry name" value="DNA polymerase III chi subunit"/>
    <property type="match status" value="1"/>
</dbReference>
<dbReference type="KEGG" id="ptp:RCA23_c17760"/>
<proteinExistence type="predicted"/>
<reference evidence="1 2" key="1">
    <citation type="journal article" date="2014" name="ISME J.">
        <title>Adaptation of an abundant Roseobacter RCA organism to pelagic systems revealed by genomic and transcriptomic analyses.</title>
        <authorList>
            <person name="Voget S."/>
            <person name="Wemheuer B."/>
            <person name="Brinkhoff T."/>
            <person name="Vollmers J."/>
            <person name="Dietrich S."/>
            <person name="Giebel H.A."/>
            <person name="Beardsley C."/>
            <person name="Sardemann C."/>
            <person name="Bakenhus I."/>
            <person name="Billerbeck S."/>
            <person name="Daniel R."/>
            <person name="Simon M."/>
        </authorList>
    </citation>
    <scope>NUCLEOTIDE SEQUENCE [LARGE SCALE GENOMIC DNA]</scope>
    <source>
        <strain evidence="1 2">RCA23</strain>
    </source>
</reference>
<sequence>MDQALRPLLSKCLANGWRVVIRGREAAEIQQLDDDLWQGPAEEFLPHGLAGAAQEADQPVLLALEGHEAPHDCLMCIGGSAVTADEVLSSKRVCILFQDDNGQHMQNARAQWKSLTEAGIAAKYWSQAQGNWALQAEKEASNA</sequence>
<organism evidence="1 2">
    <name type="scientific">Planktomarina temperata RCA23</name>
    <dbReference type="NCBI Taxonomy" id="666509"/>
    <lineage>
        <taxon>Bacteria</taxon>
        <taxon>Pseudomonadati</taxon>
        <taxon>Pseudomonadota</taxon>
        <taxon>Alphaproteobacteria</taxon>
        <taxon>Rhodobacterales</taxon>
        <taxon>Paracoccaceae</taxon>
        <taxon>Planktomarina</taxon>
    </lineage>
</organism>
<dbReference type="PANTHER" id="PTHR38767:SF1">
    <property type="entry name" value="DNA POLYMERASE III SUBUNIT CHI"/>
    <property type="match status" value="1"/>
</dbReference>
<dbReference type="EMBL" id="CP003984">
    <property type="protein sequence ID" value="AII87310.1"/>
    <property type="molecule type" value="Genomic_DNA"/>
</dbReference>
<protein>
    <submittedName>
        <fullName evidence="1">DNA polymerase III chi subunit, HolC</fullName>
    </submittedName>
</protein>
<dbReference type="InterPro" id="IPR007459">
    <property type="entry name" value="DNA_pol3_chi"/>
</dbReference>
<evidence type="ECO:0000313" key="2">
    <source>
        <dbReference type="Proteomes" id="UP000028680"/>
    </source>
</evidence>
<dbReference type="InterPro" id="IPR036768">
    <property type="entry name" value="PolIII_chi_sf"/>
</dbReference>
<evidence type="ECO:0000313" key="1">
    <source>
        <dbReference type="EMBL" id="AII87310.1"/>
    </source>
</evidence>
<dbReference type="GO" id="GO:0003887">
    <property type="term" value="F:DNA-directed DNA polymerase activity"/>
    <property type="evidence" value="ECO:0007669"/>
    <property type="project" value="InterPro"/>
</dbReference>
<dbReference type="GO" id="GO:0006260">
    <property type="term" value="P:DNA replication"/>
    <property type="evidence" value="ECO:0007669"/>
    <property type="project" value="InterPro"/>
</dbReference>
<dbReference type="AlphaFoldDB" id="A0AAN0VIL8"/>
<dbReference type="Proteomes" id="UP000028680">
    <property type="component" value="Chromosome"/>
</dbReference>
<dbReference type="Gene3D" id="3.40.50.10110">
    <property type="entry name" value="DNA polymerase III subunit chi"/>
    <property type="match status" value="1"/>
</dbReference>
<dbReference type="Pfam" id="PF04364">
    <property type="entry name" value="DNA_pol3_chi"/>
    <property type="match status" value="1"/>
</dbReference>
<dbReference type="GO" id="GO:0003677">
    <property type="term" value="F:DNA binding"/>
    <property type="evidence" value="ECO:0007669"/>
    <property type="project" value="InterPro"/>
</dbReference>
<keyword evidence="2" id="KW-1185">Reference proteome</keyword>
<accession>A0AAN0VIL8</accession>
<name>A0AAN0VIL8_9RHOB</name>
<dbReference type="PANTHER" id="PTHR38767">
    <property type="entry name" value="DNA POLYMERASE III SUBUNIT CHI"/>
    <property type="match status" value="1"/>
</dbReference>
<dbReference type="GO" id="GO:0032298">
    <property type="term" value="P:positive regulation of DNA-templated DNA replication initiation"/>
    <property type="evidence" value="ECO:0007669"/>
    <property type="project" value="TreeGrafter"/>
</dbReference>
<gene>
    <name evidence="1" type="ORF">RCA23_c17760</name>
</gene>